<keyword evidence="9" id="KW-1185">Reference proteome</keyword>
<feature type="region of interest" description="Disordered" evidence="6">
    <location>
        <begin position="1"/>
        <end position="35"/>
    </location>
</feature>
<dbReference type="InterPro" id="IPR000524">
    <property type="entry name" value="Tscrpt_reg_HTH_GntR"/>
</dbReference>
<dbReference type="SUPFAM" id="SSF53383">
    <property type="entry name" value="PLP-dependent transferases"/>
    <property type="match status" value="1"/>
</dbReference>
<dbReference type="InterPro" id="IPR036390">
    <property type="entry name" value="WH_DNA-bd_sf"/>
</dbReference>
<dbReference type="GO" id="GO:0030170">
    <property type="term" value="F:pyridoxal phosphate binding"/>
    <property type="evidence" value="ECO:0007669"/>
    <property type="project" value="InterPro"/>
</dbReference>
<dbReference type="SMART" id="SM00345">
    <property type="entry name" value="HTH_GNTR"/>
    <property type="match status" value="1"/>
</dbReference>
<organism evidence="8 9">
    <name type="scientific">Agromyces rhizosphaerae</name>
    <dbReference type="NCBI Taxonomy" id="88374"/>
    <lineage>
        <taxon>Bacteria</taxon>
        <taxon>Bacillati</taxon>
        <taxon>Actinomycetota</taxon>
        <taxon>Actinomycetes</taxon>
        <taxon>Micrococcales</taxon>
        <taxon>Microbacteriaceae</taxon>
        <taxon>Agromyces</taxon>
    </lineage>
</organism>
<evidence type="ECO:0000256" key="2">
    <source>
        <dbReference type="ARBA" id="ARBA00022898"/>
    </source>
</evidence>
<evidence type="ECO:0000313" key="9">
    <source>
        <dbReference type="Proteomes" id="UP001144396"/>
    </source>
</evidence>
<keyword evidence="2" id="KW-0663">Pyridoxal phosphate</keyword>
<evidence type="ECO:0000256" key="3">
    <source>
        <dbReference type="ARBA" id="ARBA00023015"/>
    </source>
</evidence>
<reference evidence="8" key="1">
    <citation type="submission" date="2022-12" db="EMBL/GenBank/DDBJ databases">
        <title>Reference genome sequencing for broad-spectrum identification of bacterial and archaeal isolates by mass spectrometry.</title>
        <authorList>
            <person name="Sekiguchi Y."/>
            <person name="Tourlousse D.M."/>
        </authorList>
    </citation>
    <scope>NUCLEOTIDE SEQUENCE</scope>
    <source>
        <strain evidence="8">14</strain>
    </source>
</reference>
<dbReference type="InterPro" id="IPR015421">
    <property type="entry name" value="PyrdxlP-dep_Trfase_major"/>
</dbReference>
<dbReference type="PANTHER" id="PTHR46577:SF1">
    <property type="entry name" value="HTH-TYPE TRANSCRIPTIONAL REGULATORY PROTEIN GABR"/>
    <property type="match status" value="1"/>
</dbReference>
<feature type="domain" description="HTH gntR-type" evidence="7">
    <location>
        <begin position="37"/>
        <end position="105"/>
    </location>
</feature>
<evidence type="ECO:0000259" key="7">
    <source>
        <dbReference type="PROSITE" id="PS50949"/>
    </source>
</evidence>
<dbReference type="InterPro" id="IPR015424">
    <property type="entry name" value="PyrdxlP-dep_Trfase"/>
</dbReference>
<proteinExistence type="inferred from homology"/>
<dbReference type="SUPFAM" id="SSF46785">
    <property type="entry name" value="Winged helix' DNA-binding domain"/>
    <property type="match status" value="1"/>
</dbReference>
<dbReference type="InterPro" id="IPR036388">
    <property type="entry name" value="WH-like_DNA-bd_sf"/>
</dbReference>
<protein>
    <submittedName>
        <fullName evidence="8">GntR family transcriptional regulator</fullName>
    </submittedName>
</protein>
<evidence type="ECO:0000256" key="5">
    <source>
        <dbReference type="ARBA" id="ARBA00023163"/>
    </source>
</evidence>
<dbReference type="InterPro" id="IPR004839">
    <property type="entry name" value="Aminotransferase_I/II_large"/>
</dbReference>
<gene>
    <name evidence="8" type="ORF">ARHIZOSPH14_13510</name>
</gene>
<accession>A0A9W6CUL9</accession>
<comment type="similarity">
    <text evidence="1">In the C-terminal section; belongs to the class-I pyridoxal-phosphate-dependent aminotransferase family.</text>
</comment>
<dbReference type="Gene3D" id="1.10.10.10">
    <property type="entry name" value="Winged helix-like DNA-binding domain superfamily/Winged helix DNA-binding domain"/>
    <property type="match status" value="1"/>
</dbReference>
<name>A0A9W6CUL9_9MICO</name>
<comment type="caution">
    <text evidence="8">The sequence shown here is derived from an EMBL/GenBank/DDBJ whole genome shotgun (WGS) entry which is preliminary data.</text>
</comment>
<dbReference type="InterPro" id="IPR051446">
    <property type="entry name" value="HTH_trans_reg/aminotransferase"/>
</dbReference>
<dbReference type="Pfam" id="PF00155">
    <property type="entry name" value="Aminotran_1_2"/>
    <property type="match status" value="1"/>
</dbReference>
<keyword evidence="4" id="KW-0238">DNA-binding</keyword>
<evidence type="ECO:0000313" key="8">
    <source>
        <dbReference type="EMBL" id="GLI27109.1"/>
    </source>
</evidence>
<dbReference type="RefSeq" id="WP_281883361.1">
    <property type="nucleotide sequence ID" value="NZ_BSDP01000001.1"/>
</dbReference>
<dbReference type="CDD" id="cd07377">
    <property type="entry name" value="WHTH_GntR"/>
    <property type="match status" value="1"/>
</dbReference>
<dbReference type="PROSITE" id="PS50949">
    <property type="entry name" value="HTH_GNTR"/>
    <property type="match status" value="1"/>
</dbReference>
<dbReference type="Pfam" id="PF00392">
    <property type="entry name" value="GntR"/>
    <property type="match status" value="1"/>
</dbReference>
<dbReference type="Proteomes" id="UP001144396">
    <property type="component" value="Unassembled WGS sequence"/>
</dbReference>
<dbReference type="Gene3D" id="3.40.640.10">
    <property type="entry name" value="Type I PLP-dependent aspartate aminotransferase-like (Major domain)"/>
    <property type="match status" value="1"/>
</dbReference>
<feature type="compositionally biased region" description="Pro residues" evidence="6">
    <location>
        <begin position="108"/>
        <end position="124"/>
    </location>
</feature>
<dbReference type="GO" id="GO:0003700">
    <property type="term" value="F:DNA-binding transcription factor activity"/>
    <property type="evidence" value="ECO:0007669"/>
    <property type="project" value="InterPro"/>
</dbReference>
<evidence type="ECO:0000256" key="4">
    <source>
        <dbReference type="ARBA" id="ARBA00023125"/>
    </source>
</evidence>
<feature type="compositionally biased region" description="Basic and acidic residues" evidence="6">
    <location>
        <begin position="1"/>
        <end position="11"/>
    </location>
</feature>
<dbReference type="AlphaFoldDB" id="A0A9W6CUL9"/>
<dbReference type="EMBL" id="BSDP01000001">
    <property type="protein sequence ID" value="GLI27109.1"/>
    <property type="molecule type" value="Genomic_DNA"/>
</dbReference>
<evidence type="ECO:0000256" key="6">
    <source>
        <dbReference type="SAM" id="MobiDB-lite"/>
    </source>
</evidence>
<keyword evidence="3" id="KW-0805">Transcription regulation</keyword>
<keyword evidence="5" id="KW-0804">Transcription</keyword>
<dbReference type="GO" id="GO:0003677">
    <property type="term" value="F:DNA binding"/>
    <property type="evidence" value="ECO:0007669"/>
    <property type="project" value="UniProtKB-KW"/>
</dbReference>
<dbReference type="PRINTS" id="PR00035">
    <property type="entry name" value="HTHGNTR"/>
</dbReference>
<sequence>MSGASDREARMTGHPSFDQPEFDAERARQYLDPTSSDPLFQQVRRFLEQSLLEGRFRANRPLPSSRHLAGVLGVSRNTVNAAYQELVALGLVESRPRSGLYPIASPHPSTPPPRATRAPAPPPATSGAVPTHQVDWATRLPVPRDDDLQHAATHVEWTRYPFPFLPGQPELGTFPARGWLRALNTALDGPHVAASIRDSVAGDDELLVESIRREILPPRGIQAAPEEIIVTAGAQQGLALLAELLVEAGTPVAVENPGYVDAWHILRRAGATLVPRAVDEQGVRRDDDFGEPPELVYVTPSHQHPTNVTLSYTRRAALLRDAQRHDQLVIEDDYDSEVRFRGRPTPSLKSLDRTGRVIYVGTFSKFVAPGIRLGFIVADRALVAALRERRRYQTKHPPGHMQRALGLFIDSGEYHRSLRQHRRHLGRKWEAVVAALDEHLPFELPTPTAGGLSVWIDGPDAFDGTRVTELARERGVLVDAGERFYLGPGPRNQLRVGYNSIALEAIPRGIEILGKVIRSQLDE</sequence>
<dbReference type="CDD" id="cd00609">
    <property type="entry name" value="AAT_like"/>
    <property type="match status" value="1"/>
</dbReference>
<dbReference type="PANTHER" id="PTHR46577">
    <property type="entry name" value="HTH-TYPE TRANSCRIPTIONAL REGULATORY PROTEIN GABR"/>
    <property type="match status" value="1"/>
</dbReference>
<evidence type="ECO:0000256" key="1">
    <source>
        <dbReference type="ARBA" id="ARBA00005384"/>
    </source>
</evidence>
<feature type="region of interest" description="Disordered" evidence="6">
    <location>
        <begin position="100"/>
        <end position="130"/>
    </location>
</feature>